<evidence type="ECO:0000313" key="2">
    <source>
        <dbReference type="Proteomes" id="UP000494363"/>
    </source>
</evidence>
<dbReference type="PROSITE" id="PS51257">
    <property type="entry name" value="PROKAR_LIPOPROTEIN"/>
    <property type="match status" value="1"/>
</dbReference>
<reference evidence="1 2" key="1">
    <citation type="submission" date="2020-04" db="EMBL/GenBank/DDBJ databases">
        <authorList>
            <person name="De Canck E."/>
        </authorList>
    </citation>
    <scope>NUCLEOTIDE SEQUENCE [LARGE SCALE GENOMIC DNA]</scope>
    <source>
        <strain evidence="1 2">LMG 29542</strain>
    </source>
</reference>
<dbReference type="EMBL" id="CADIKH010000195">
    <property type="protein sequence ID" value="CAB3774890.1"/>
    <property type="molecule type" value="Genomic_DNA"/>
</dbReference>
<keyword evidence="2" id="KW-1185">Reference proteome</keyword>
<dbReference type="NCBIfam" id="NF033894">
    <property type="entry name" value="Eex_IncN"/>
    <property type="match status" value="1"/>
</dbReference>
<accession>A0A6J5F7S0</accession>
<dbReference type="InterPro" id="IPR047937">
    <property type="entry name" value="Eex_IncN-like"/>
</dbReference>
<evidence type="ECO:0008006" key="3">
    <source>
        <dbReference type="Google" id="ProtNLM"/>
    </source>
</evidence>
<evidence type="ECO:0000313" key="1">
    <source>
        <dbReference type="EMBL" id="CAB3774890.1"/>
    </source>
</evidence>
<protein>
    <recommendedName>
        <fullName evidence="3">Lipoprotein</fullName>
    </recommendedName>
</protein>
<name>A0A6J5F7S0_9BURK</name>
<dbReference type="AlphaFoldDB" id="A0A6J5F7S0"/>
<proteinExistence type="predicted"/>
<dbReference type="Proteomes" id="UP000494363">
    <property type="component" value="Unassembled WGS sequence"/>
</dbReference>
<sequence>MGNECGRVNMNRWPVLMTAALLCACNQREEAHTRSWYRDHAAEREVMLTQCRDDAEKALMQECMNASTADADIFYGGKDYNQSHGDQANGPDLSDR</sequence>
<dbReference type="RefSeq" id="WP_377757835.1">
    <property type="nucleotide sequence ID" value="NZ_JBHTEA010000007.1"/>
</dbReference>
<gene>
    <name evidence="1" type="ORF">LMG29542_08272</name>
</gene>
<organism evidence="1 2">
    <name type="scientific">Paraburkholderia humisilvae</name>
    <dbReference type="NCBI Taxonomy" id="627669"/>
    <lineage>
        <taxon>Bacteria</taxon>
        <taxon>Pseudomonadati</taxon>
        <taxon>Pseudomonadota</taxon>
        <taxon>Betaproteobacteria</taxon>
        <taxon>Burkholderiales</taxon>
        <taxon>Burkholderiaceae</taxon>
        <taxon>Paraburkholderia</taxon>
    </lineage>
</organism>